<dbReference type="CDD" id="cd09854">
    <property type="entry name" value="PIN_VapC-like"/>
    <property type="match status" value="1"/>
</dbReference>
<dbReference type="SUPFAM" id="SSF88723">
    <property type="entry name" value="PIN domain-like"/>
    <property type="match status" value="1"/>
</dbReference>
<feature type="domain" description="PIN" evidence="1">
    <location>
        <begin position="18"/>
        <end position="159"/>
    </location>
</feature>
<evidence type="ECO:0000259" key="1">
    <source>
        <dbReference type="Pfam" id="PF01850"/>
    </source>
</evidence>
<gene>
    <name evidence="2" type="ORF">J0A68_11100</name>
</gene>
<reference evidence="2 3" key="1">
    <citation type="submission" date="2021-03" db="EMBL/GenBank/DDBJ databases">
        <title>novel species isolated from a fishpond in China.</title>
        <authorList>
            <person name="Lu H."/>
            <person name="Cai Z."/>
        </authorList>
    </citation>
    <scope>NUCLEOTIDE SEQUENCE [LARGE SCALE GENOMIC DNA]</scope>
    <source>
        <strain evidence="2 3">H41</strain>
    </source>
</reference>
<accession>A0ABS3C317</accession>
<dbReference type="InterPro" id="IPR002716">
    <property type="entry name" value="PIN_dom"/>
</dbReference>
<dbReference type="Pfam" id="PF01850">
    <property type="entry name" value="PIN"/>
    <property type="match status" value="1"/>
</dbReference>
<dbReference type="EMBL" id="JAFKCT010000004">
    <property type="protein sequence ID" value="MBN7811505.1"/>
    <property type="molecule type" value="Genomic_DNA"/>
</dbReference>
<evidence type="ECO:0000313" key="3">
    <source>
        <dbReference type="Proteomes" id="UP000664317"/>
    </source>
</evidence>
<dbReference type="RefSeq" id="WP_206578287.1">
    <property type="nucleotide sequence ID" value="NZ_JAFKCT010000004.1"/>
</dbReference>
<dbReference type="Gene3D" id="3.40.50.1010">
    <property type="entry name" value="5'-nuclease"/>
    <property type="match status" value="1"/>
</dbReference>
<name>A0ABS3C317_9BACT</name>
<sequence>MAKRFKLNETDRLEGQGVFFDANVLIYLFWPTGSHYWEEKYSRAFATLLRKSNPLFVDFLTVSEVINRVLRVEHQKLKPEQKFKEFRDSPTGKEALEDIHLLLKTDILNRFEIIGKSFSKSEILDYLIVNDLDFADKAIVHLCQEHNLILVTNDKDFKNSEIDILTGNPSILN</sequence>
<organism evidence="2 3">
    <name type="scientific">Algoriphagus oliviformis</name>
    <dbReference type="NCBI Taxonomy" id="2811231"/>
    <lineage>
        <taxon>Bacteria</taxon>
        <taxon>Pseudomonadati</taxon>
        <taxon>Bacteroidota</taxon>
        <taxon>Cytophagia</taxon>
        <taxon>Cytophagales</taxon>
        <taxon>Cyclobacteriaceae</taxon>
        <taxon>Algoriphagus</taxon>
    </lineage>
</organism>
<comment type="caution">
    <text evidence="2">The sequence shown here is derived from an EMBL/GenBank/DDBJ whole genome shotgun (WGS) entry which is preliminary data.</text>
</comment>
<dbReference type="Proteomes" id="UP000664317">
    <property type="component" value="Unassembled WGS sequence"/>
</dbReference>
<keyword evidence="3" id="KW-1185">Reference proteome</keyword>
<protein>
    <submittedName>
        <fullName evidence="2">PIN domain-containing protein</fullName>
    </submittedName>
</protein>
<dbReference type="InterPro" id="IPR029060">
    <property type="entry name" value="PIN-like_dom_sf"/>
</dbReference>
<evidence type="ECO:0000313" key="2">
    <source>
        <dbReference type="EMBL" id="MBN7811505.1"/>
    </source>
</evidence>
<proteinExistence type="predicted"/>